<dbReference type="AlphaFoldDB" id="A0A380QPU5"/>
<reference evidence="1 2" key="1">
    <citation type="submission" date="2018-06" db="EMBL/GenBank/DDBJ databases">
        <authorList>
            <consortium name="Pathogen Informatics"/>
            <person name="Doyle S."/>
        </authorList>
    </citation>
    <scope>NUCLEOTIDE SEQUENCE [LARGE SCALE GENOMIC DNA]</scope>
    <source>
        <strain evidence="1 2">NCTC10476</strain>
    </source>
</reference>
<dbReference type="EMBL" id="UHJG01000001">
    <property type="protein sequence ID" value="SUQ00159.1"/>
    <property type="molecule type" value="Genomic_DNA"/>
</dbReference>
<sequence length="31" mass="3526">MASFFYWLAGYHDTVLTADDSLMAMIPNQLC</sequence>
<protein>
    <submittedName>
        <fullName evidence="1">Uncharacterized protein</fullName>
    </submittedName>
</protein>
<dbReference type="Proteomes" id="UP000255169">
    <property type="component" value="Unassembled WGS sequence"/>
</dbReference>
<evidence type="ECO:0000313" key="2">
    <source>
        <dbReference type="Proteomes" id="UP000255169"/>
    </source>
</evidence>
<organism evidence="1 2">
    <name type="scientific">Yersinia ruckeri</name>
    <dbReference type="NCBI Taxonomy" id="29486"/>
    <lineage>
        <taxon>Bacteria</taxon>
        <taxon>Pseudomonadati</taxon>
        <taxon>Pseudomonadota</taxon>
        <taxon>Gammaproteobacteria</taxon>
        <taxon>Enterobacterales</taxon>
        <taxon>Yersiniaceae</taxon>
        <taxon>Yersinia</taxon>
    </lineage>
</organism>
<gene>
    <name evidence="1" type="ORF">NCTC10476_01433</name>
</gene>
<proteinExistence type="predicted"/>
<name>A0A380QPU5_YERRU</name>
<evidence type="ECO:0000313" key="1">
    <source>
        <dbReference type="EMBL" id="SUQ00159.1"/>
    </source>
</evidence>
<accession>A0A380QPU5</accession>
<keyword evidence="2" id="KW-1185">Reference proteome</keyword>